<sequence>DWKFLEQNIDISCPCIDTLLANKISRYYEKQTWPKAQSYCRTHHTDLASIRSNGEKSNIALAFTGSGFTQTPIGLYRDPWTSWSDNSTSMLTNWGPSQPNNYLLQQSCTLINLDLKTIKSCSVFCCHNFL</sequence>
<dbReference type="SMART" id="SM00034">
    <property type="entry name" value="CLECT"/>
    <property type="match status" value="1"/>
</dbReference>
<dbReference type="InterPro" id="IPR016186">
    <property type="entry name" value="C-type_lectin-like/link_sf"/>
</dbReference>
<organism evidence="2">
    <name type="scientific">Pundamilia nyererei</name>
    <dbReference type="NCBI Taxonomy" id="303518"/>
    <lineage>
        <taxon>Eukaryota</taxon>
        <taxon>Metazoa</taxon>
        <taxon>Chordata</taxon>
        <taxon>Craniata</taxon>
        <taxon>Vertebrata</taxon>
        <taxon>Euteleostomi</taxon>
        <taxon>Actinopterygii</taxon>
        <taxon>Neopterygii</taxon>
        <taxon>Teleostei</taxon>
        <taxon>Neoteleostei</taxon>
        <taxon>Acanthomorphata</taxon>
        <taxon>Ovalentaria</taxon>
        <taxon>Cichlomorphae</taxon>
        <taxon>Cichliformes</taxon>
        <taxon>Cichlidae</taxon>
        <taxon>African cichlids</taxon>
        <taxon>Pseudocrenilabrinae</taxon>
        <taxon>Haplochromini</taxon>
        <taxon>Pundamilia</taxon>
    </lineage>
</organism>
<evidence type="ECO:0000259" key="1">
    <source>
        <dbReference type="PROSITE" id="PS50041"/>
    </source>
</evidence>
<dbReference type="STRING" id="303518.ENSPNYP00000005939"/>
<dbReference type="InterPro" id="IPR001304">
    <property type="entry name" value="C-type_lectin-like"/>
</dbReference>
<proteinExistence type="predicted"/>
<reference evidence="2" key="1">
    <citation type="submission" date="2023-09" db="UniProtKB">
        <authorList>
            <consortium name="Ensembl"/>
        </authorList>
    </citation>
    <scope>IDENTIFICATION</scope>
</reference>
<accession>A0A3B4F8F5</accession>
<dbReference type="InterPro" id="IPR016187">
    <property type="entry name" value="CTDL_fold"/>
</dbReference>
<evidence type="ECO:0000313" key="2">
    <source>
        <dbReference type="Ensembl" id="ENSPNYP00000005939.1"/>
    </source>
</evidence>
<dbReference type="SUPFAM" id="SSF56436">
    <property type="entry name" value="C-type lectin-like"/>
    <property type="match status" value="1"/>
</dbReference>
<dbReference type="GeneTree" id="ENSGT00940000177185"/>
<protein>
    <recommendedName>
        <fullName evidence="1">C-type lectin domain-containing protein</fullName>
    </recommendedName>
</protein>
<dbReference type="Pfam" id="PF00059">
    <property type="entry name" value="Lectin_C"/>
    <property type="match status" value="1"/>
</dbReference>
<dbReference type="PANTHER" id="PTHR45784:SF5">
    <property type="entry name" value="C-TYPE LECTIN DOMAIN FAMILY 20 MEMBER A-RELATED"/>
    <property type="match status" value="1"/>
</dbReference>
<dbReference type="PROSITE" id="PS50041">
    <property type="entry name" value="C_TYPE_LECTIN_2"/>
    <property type="match status" value="1"/>
</dbReference>
<name>A0A3B4F8F5_9CICH</name>
<dbReference type="Gene3D" id="3.10.100.10">
    <property type="entry name" value="Mannose-Binding Protein A, subunit A"/>
    <property type="match status" value="1"/>
</dbReference>
<feature type="domain" description="C-type lectin" evidence="1">
    <location>
        <begin position="29"/>
        <end position="122"/>
    </location>
</feature>
<dbReference type="Ensembl" id="ENSPNYT00000006091.1">
    <property type="protein sequence ID" value="ENSPNYP00000005939.1"/>
    <property type="gene ID" value="ENSPNYG00000004594.1"/>
</dbReference>
<dbReference type="AlphaFoldDB" id="A0A3B4F8F5"/>
<dbReference type="PANTHER" id="PTHR45784">
    <property type="entry name" value="C-TYPE LECTIN DOMAIN FAMILY 20 MEMBER A-RELATED"/>
    <property type="match status" value="1"/>
</dbReference>